<dbReference type="Proteomes" id="UP000799537">
    <property type="component" value="Unassembled WGS sequence"/>
</dbReference>
<evidence type="ECO:0000256" key="2">
    <source>
        <dbReference type="SAM" id="SignalP"/>
    </source>
</evidence>
<protein>
    <recommendedName>
        <fullName evidence="5">Hydrophobin</fullName>
    </recommendedName>
</protein>
<evidence type="ECO:0008006" key="5">
    <source>
        <dbReference type="Google" id="ProtNLM"/>
    </source>
</evidence>
<evidence type="ECO:0000313" key="3">
    <source>
        <dbReference type="EMBL" id="KAF2164977.1"/>
    </source>
</evidence>
<feature type="region of interest" description="Disordered" evidence="1">
    <location>
        <begin position="81"/>
        <end position="108"/>
    </location>
</feature>
<evidence type="ECO:0000256" key="1">
    <source>
        <dbReference type="SAM" id="MobiDB-lite"/>
    </source>
</evidence>
<name>A0A6A6CCQ4_ZASCE</name>
<dbReference type="EMBL" id="ML993602">
    <property type="protein sequence ID" value="KAF2164977.1"/>
    <property type="molecule type" value="Genomic_DNA"/>
</dbReference>
<feature type="signal peptide" evidence="2">
    <location>
        <begin position="1"/>
        <end position="17"/>
    </location>
</feature>
<reference evidence="3" key="1">
    <citation type="journal article" date="2020" name="Stud. Mycol.">
        <title>101 Dothideomycetes genomes: a test case for predicting lifestyles and emergence of pathogens.</title>
        <authorList>
            <person name="Haridas S."/>
            <person name="Albert R."/>
            <person name="Binder M."/>
            <person name="Bloem J."/>
            <person name="Labutti K."/>
            <person name="Salamov A."/>
            <person name="Andreopoulos B."/>
            <person name="Baker S."/>
            <person name="Barry K."/>
            <person name="Bills G."/>
            <person name="Bluhm B."/>
            <person name="Cannon C."/>
            <person name="Castanera R."/>
            <person name="Culley D."/>
            <person name="Daum C."/>
            <person name="Ezra D."/>
            <person name="Gonzalez J."/>
            <person name="Henrissat B."/>
            <person name="Kuo A."/>
            <person name="Liang C."/>
            <person name="Lipzen A."/>
            <person name="Lutzoni F."/>
            <person name="Magnuson J."/>
            <person name="Mondo S."/>
            <person name="Nolan M."/>
            <person name="Ohm R."/>
            <person name="Pangilinan J."/>
            <person name="Park H.-J."/>
            <person name="Ramirez L."/>
            <person name="Alfaro M."/>
            <person name="Sun H."/>
            <person name="Tritt A."/>
            <person name="Yoshinaga Y."/>
            <person name="Zwiers L.-H."/>
            <person name="Turgeon B."/>
            <person name="Goodwin S."/>
            <person name="Spatafora J."/>
            <person name="Crous P."/>
            <person name="Grigoriev I."/>
        </authorList>
    </citation>
    <scope>NUCLEOTIDE SEQUENCE</scope>
    <source>
        <strain evidence="3">ATCC 36951</strain>
    </source>
</reference>
<gene>
    <name evidence="3" type="ORF">M409DRAFT_56323</name>
</gene>
<dbReference type="AlphaFoldDB" id="A0A6A6CCQ4"/>
<dbReference type="GeneID" id="54566533"/>
<feature type="compositionally biased region" description="Basic and acidic residues" evidence="1">
    <location>
        <begin position="97"/>
        <end position="108"/>
    </location>
</feature>
<evidence type="ECO:0000313" key="4">
    <source>
        <dbReference type="Proteomes" id="UP000799537"/>
    </source>
</evidence>
<keyword evidence="2" id="KW-0732">Signal</keyword>
<proteinExistence type="predicted"/>
<sequence length="130" mass="14242">MLVTFLLPTLFAASIIANPVAPAPAAYTGNCNSQTALLANCQPPQVCCASMGGGGGCVQTVLVEAEEKEWTIEYLSEKVGSKNTLSTRPPTRLSHAKTGDRRPRDDTRYTKRVSFRVVWYEHSAKPHRYS</sequence>
<keyword evidence="4" id="KW-1185">Reference proteome</keyword>
<accession>A0A6A6CCQ4</accession>
<feature type="chain" id="PRO_5025575870" description="Hydrophobin" evidence="2">
    <location>
        <begin position="18"/>
        <end position="130"/>
    </location>
</feature>
<dbReference type="RefSeq" id="XP_033665866.1">
    <property type="nucleotide sequence ID" value="XM_033813261.1"/>
</dbReference>
<organism evidence="3 4">
    <name type="scientific">Zasmidium cellare ATCC 36951</name>
    <dbReference type="NCBI Taxonomy" id="1080233"/>
    <lineage>
        <taxon>Eukaryota</taxon>
        <taxon>Fungi</taxon>
        <taxon>Dikarya</taxon>
        <taxon>Ascomycota</taxon>
        <taxon>Pezizomycotina</taxon>
        <taxon>Dothideomycetes</taxon>
        <taxon>Dothideomycetidae</taxon>
        <taxon>Mycosphaerellales</taxon>
        <taxon>Mycosphaerellaceae</taxon>
        <taxon>Zasmidium</taxon>
    </lineage>
</organism>